<proteinExistence type="predicted"/>
<gene>
    <name evidence="1" type="ORF">RPERSI_LOCUS10807</name>
</gene>
<comment type="caution">
    <text evidence="1">The sequence shown here is derived from an EMBL/GenBank/DDBJ whole genome shotgun (WGS) entry which is preliminary data.</text>
</comment>
<accession>A0ACA9PKM2</accession>
<sequence length="98" mass="11360">MPPKRSHKYNPSKASKASNSYSQKRKILSTTYSQSTKCHTFSDKIWASFLVEVDETGNRFSSTEISFNNLLARDKTKEHKTYFGVEHSYVARIFEETQ</sequence>
<organism evidence="1 2">
    <name type="scientific">Racocetra persica</name>
    <dbReference type="NCBI Taxonomy" id="160502"/>
    <lineage>
        <taxon>Eukaryota</taxon>
        <taxon>Fungi</taxon>
        <taxon>Fungi incertae sedis</taxon>
        <taxon>Mucoromycota</taxon>
        <taxon>Glomeromycotina</taxon>
        <taxon>Glomeromycetes</taxon>
        <taxon>Diversisporales</taxon>
        <taxon>Gigasporaceae</taxon>
        <taxon>Racocetra</taxon>
    </lineage>
</organism>
<evidence type="ECO:0000313" key="2">
    <source>
        <dbReference type="Proteomes" id="UP000789920"/>
    </source>
</evidence>
<keyword evidence="2" id="KW-1185">Reference proteome</keyword>
<dbReference type="EMBL" id="CAJVQC010021743">
    <property type="protein sequence ID" value="CAG8714835.1"/>
    <property type="molecule type" value="Genomic_DNA"/>
</dbReference>
<protein>
    <submittedName>
        <fullName evidence="1">1442_t:CDS:1</fullName>
    </submittedName>
</protein>
<name>A0ACA9PKM2_9GLOM</name>
<dbReference type="Proteomes" id="UP000789920">
    <property type="component" value="Unassembled WGS sequence"/>
</dbReference>
<evidence type="ECO:0000313" key="1">
    <source>
        <dbReference type="EMBL" id="CAG8714835.1"/>
    </source>
</evidence>
<reference evidence="1" key="1">
    <citation type="submission" date="2021-06" db="EMBL/GenBank/DDBJ databases">
        <authorList>
            <person name="Kallberg Y."/>
            <person name="Tangrot J."/>
            <person name="Rosling A."/>
        </authorList>
    </citation>
    <scope>NUCLEOTIDE SEQUENCE</scope>
    <source>
        <strain evidence="1">MA461A</strain>
    </source>
</reference>